<comment type="caution">
    <text evidence="1">The sequence shown here is derived from an EMBL/GenBank/DDBJ whole genome shotgun (WGS) entry which is preliminary data.</text>
</comment>
<organism evidence="1">
    <name type="scientific">Sesamum latifolium</name>
    <dbReference type="NCBI Taxonomy" id="2727402"/>
    <lineage>
        <taxon>Eukaryota</taxon>
        <taxon>Viridiplantae</taxon>
        <taxon>Streptophyta</taxon>
        <taxon>Embryophyta</taxon>
        <taxon>Tracheophyta</taxon>
        <taxon>Spermatophyta</taxon>
        <taxon>Magnoliopsida</taxon>
        <taxon>eudicotyledons</taxon>
        <taxon>Gunneridae</taxon>
        <taxon>Pentapetalae</taxon>
        <taxon>asterids</taxon>
        <taxon>lamiids</taxon>
        <taxon>Lamiales</taxon>
        <taxon>Pedaliaceae</taxon>
        <taxon>Sesamum</taxon>
    </lineage>
</organism>
<reference evidence="1" key="2">
    <citation type="journal article" date="2024" name="Plant">
        <title>Genomic evolution and insights into agronomic trait innovations of Sesamum species.</title>
        <authorList>
            <person name="Miao H."/>
            <person name="Wang L."/>
            <person name="Qu L."/>
            <person name="Liu H."/>
            <person name="Sun Y."/>
            <person name="Le M."/>
            <person name="Wang Q."/>
            <person name="Wei S."/>
            <person name="Zheng Y."/>
            <person name="Lin W."/>
            <person name="Duan Y."/>
            <person name="Cao H."/>
            <person name="Xiong S."/>
            <person name="Wang X."/>
            <person name="Wei L."/>
            <person name="Li C."/>
            <person name="Ma Q."/>
            <person name="Ju M."/>
            <person name="Zhao R."/>
            <person name="Li G."/>
            <person name="Mu C."/>
            <person name="Tian Q."/>
            <person name="Mei H."/>
            <person name="Zhang T."/>
            <person name="Gao T."/>
            <person name="Zhang H."/>
        </authorList>
    </citation>
    <scope>NUCLEOTIDE SEQUENCE</scope>
    <source>
        <strain evidence="1">KEN1</strain>
    </source>
</reference>
<name>A0AAW2TNV3_9LAMI</name>
<protein>
    <submittedName>
        <fullName evidence="1">Uncharacterized protein</fullName>
    </submittedName>
</protein>
<evidence type="ECO:0000313" key="1">
    <source>
        <dbReference type="EMBL" id="KAL0406163.1"/>
    </source>
</evidence>
<gene>
    <name evidence="1" type="ORF">Slati_3930200</name>
</gene>
<accession>A0AAW2TNV3</accession>
<sequence length="93" mass="10761">MKILQHCQTLKPEEQKQRNYSLECKAFLFASLVPGLGESSSPVVGNMSYEMQSQWEKNDTDERQKEIVLEVGNIEHIRETEFGRKLDITTMRG</sequence>
<proteinExistence type="predicted"/>
<dbReference type="AlphaFoldDB" id="A0AAW2TNV3"/>
<dbReference type="EMBL" id="JACGWN010000014">
    <property type="protein sequence ID" value="KAL0406163.1"/>
    <property type="molecule type" value="Genomic_DNA"/>
</dbReference>
<reference evidence="1" key="1">
    <citation type="submission" date="2020-06" db="EMBL/GenBank/DDBJ databases">
        <authorList>
            <person name="Li T."/>
            <person name="Hu X."/>
            <person name="Zhang T."/>
            <person name="Song X."/>
            <person name="Zhang H."/>
            <person name="Dai N."/>
            <person name="Sheng W."/>
            <person name="Hou X."/>
            <person name="Wei L."/>
        </authorList>
    </citation>
    <scope>NUCLEOTIDE SEQUENCE</scope>
    <source>
        <strain evidence="1">KEN1</strain>
        <tissue evidence="1">Leaf</tissue>
    </source>
</reference>